<dbReference type="EMBL" id="CP115920">
    <property type="protein sequence ID" value="XCD16379.1"/>
    <property type="molecule type" value="Genomic_DNA"/>
</dbReference>
<dbReference type="AlphaFoldDB" id="A0AAU8BKQ4"/>
<dbReference type="RefSeq" id="WP_353497662.1">
    <property type="nucleotide sequence ID" value="NZ_CP115920.1"/>
</dbReference>
<sequence>MIVIPMAGLSSRFFKAGYKLPKYMLDAYGESLFDHSVKSFQQYFSSEKFVFIVRDVYGTPEFVKQRVIALDIQDYDIVVLNTETRGQAETVSLGLANYRSSNEPITIFNIDTFRPNFIHPELSKLGDGYLEVFRGEGTNWSFVRPINENSTQVDLTTEKNPISDLCCTGLYHFSNAQDFFSAYDYYLSLPKDKWEKGELYIAPLYNYLISTTALVHYHEIPLEDVIFCGTPDEYTQFLQSK</sequence>
<gene>
    <name evidence="1" type="ORF">PG915_02025</name>
</gene>
<name>A0AAU8BKQ4_9VIBR</name>
<accession>A0AAU8BKQ4</accession>
<dbReference type="PIRSF" id="PIRSF028162">
    <property type="entry name" value="BcbE_prd"/>
    <property type="match status" value="1"/>
</dbReference>
<protein>
    <submittedName>
        <fullName evidence="1">Glycosyltransferase family 2 protein</fullName>
    </submittedName>
</protein>
<dbReference type="InterPro" id="IPR016873">
    <property type="entry name" value="Caps_polysacc_synth_BcbE_prd"/>
</dbReference>
<organism evidence="1">
    <name type="scientific">Vibrio chaetopteri</name>
    <dbReference type="NCBI Taxonomy" id="3016528"/>
    <lineage>
        <taxon>Bacteria</taxon>
        <taxon>Pseudomonadati</taxon>
        <taxon>Pseudomonadota</taxon>
        <taxon>Gammaproteobacteria</taxon>
        <taxon>Vibrionales</taxon>
        <taxon>Vibrionaceae</taxon>
        <taxon>Vibrio</taxon>
    </lineage>
</organism>
<dbReference type="CDD" id="cd04183">
    <property type="entry name" value="GT2_BcE_like"/>
    <property type="match status" value="1"/>
</dbReference>
<proteinExistence type="predicted"/>
<dbReference type="SUPFAM" id="SSF53448">
    <property type="entry name" value="Nucleotide-diphospho-sugar transferases"/>
    <property type="match status" value="1"/>
</dbReference>
<reference evidence="1" key="1">
    <citation type="submission" date="2023-01" db="EMBL/GenBank/DDBJ databases">
        <title>Vibrio sp. CB1-14 genome sequencing.</title>
        <authorList>
            <person name="Otstavnykh N."/>
            <person name="Isaeva M."/>
            <person name="Meleshko D."/>
        </authorList>
    </citation>
    <scope>NUCLEOTIDE SEQUENCE</scope>
    <source>
        <strain evidence="1">CB1-14</strain>
    </source>
</reference>
<dbReference type="KEGG" id="vck:PG915_02025"/>
<evidence type="ECO:0000313" key="1">
    <source>
        <dbReference type="EMBL" id="XCD16379.1"/>
    </source>
</evidence>
<dbReference type="InterPro" id="IPR029044">
    <property type="entry name" value="Nucleotide-diphossugar_trans"/>
</dbReference>
<dbReference type="Gene3D" id="3.90.550.10">
    <property type="entry name" value="Spore Coat Polysaccharide Biosynthesis Protein SpsA, Chain A"/>
    <property type="match status" value="1"/>
</dbReference>